<protein>
    <submittedName>
        <fullName evidence="3">Acyltransferase</fullName>
    </submittedName>
</protein>
<dbReference type="Proteomes" id="UP000270291">
    <property type="component" value="Unassembled WGS sequence"/>
</dbReference>
<feature type="transmembrane region" description="Helical" evidence="1">
    <location>
        <begin position="172"/>
        <end position="190"/>
    </location>
</feature>
<dbReference type="EMBL" id="RWIU01000003">
    <property type="protein sequence ID" value="RSK43479.1"/>
    <property type="molecule type" value="Genomic_DNA"/>
</dbReference>
<reference evidence="3 4" key="1">
    <citation type="submission" date="2018-12" db="EMBL/GenBank/DDBJ databases">
        <authorList>
            <person name="Feng G."/>
            <person name="Zhu H."/>
        </authorList>
    </citation>
    <scope>NUCLEOTIDE SEQUENCE [LARGE SCALE GENOMIC DNA]</scope>
    <source>
        <strain evidence="3 4">LMG 26000</strain>
    </source>
</reference>
<keyword evidence="1" id="KW-0472">Membrane</keyword>
<dbReference type="InterPro" id="IPR002656">
    <property type="entry name" value="Acyl_transf_3_dom"/>
</dbReference>
<organism evidence="3 4">
    <name type="scientific">Hymenobacter perfusus</name>
    <dbReference type="NCBI Taxonomy" id="1236770"/>
    <lineage>
        <taxon>Bacteria</taxon>
        <taxon>Pseudomonadati</taxon>
        <taxon>Bacteroidota</taxon>
        <taxon>Cytophagia</taxon>
        <taxon>Cytophagales</taxon>
        <taxon>Hymenobacteraceae</taxon>
        <taxon>Hymenobacter</taxon>
    </lineage>
</organism>
<evidence type="ECO:0000313" key="4">
    <source>
        <dbReference type="Proteomes" id="UP000270291"/>
    </source>
</evidence>
<dbReference type="AlphaFoldDB" id="A0A3R9MXZ0"/>
<dbReference type="GO" id="GO:0000271">
    <property type="term" value="P:polysaccharide biosynthetic process"/>
    <property type="evidence" value="ECO:0007669"/>
    <property type="project" value="TreeGrafter"/>
</dbReference>
<feature type="transmembrane region" description="Helical" evidence="1">
    <location>
        <begin position="143"/>
        <end position="165"/>
    </location>
</feature>
<dbReference type="PANTHER" id="PTHR23028">
    <property type="entry name" value="ACETYLTRANSFERASE"/>
    <property type="match status" value="1"/>
</dbReference>
<name>A0A3R9MXZ0_9BACT</name>
<sequence length="375" mass="42523">MNLPSILRLPESGNRVFGLDALRATAICSVVLVHGSNWISPRFTFFHQHILRVDGVTIFFVLSGFLIGGILIKTMESKTAGFRTLWDFWLRRWIRTVPPYYLALLIAIPLEIRFAIYPIQAYPAYFVFLQNFNWVHPLNYREAWSLAVEEWFYLLSAPAIIGLCAARVSPKAAVMATAITLLVATTLYRYSYYTHFQPTTLAEWADHFRTIVLLRLDSLMYGVLAAWWAHYHPASWRKGRLAKFIVAVGALSLLTGPSSAADFNLFHCVIYFGCYPLAVACSLPLLSTWRRANGVVAAATTHVSLISYSMYLLHSSLIHNQLVTPLVQSLALPSPIKSLLGMGLLWVLTLLLATLMYKYVEVPVMNLRRRLKHDR</sequence>
<dbReference type="GO" id="GO:0016747">
    <property type="term" value="F:acyltransferase activity, transferring groups other than amino-acyl groups"/>
    <property type="evidence" value="ECO:0007669"/>
    <property type="project" value="InterPro"/>
</dbReference>
<dbReference type="InterPro" id="IPR050879">
    <property type="entry name" value="Acyltransferase_3"/>
</dbReference>
<keyword evidence="4" id="KW-1185">Reference proteome</keyword>
<keyword evidence="3" id="KW-0808">Transferase</keyword>
<dbReference type="PANTHER" id="PTHR23028:SF53">
    <property type="entry name" value="ACYL_TRANSF_3 DOMAIN-CONTAINING PROTEIN"/>
    <property type="match status" value="1"/>
</dbReference>
<dbReference type="RefSeq" id="WP_125437675.1">
    <property type="nucleotide sequence ID" value="NZ_RWIU01000003.1"/>
</dbReference>
<keyword evidence="3" id="KW-0012">Acyltransferase</keyword>
<proteinExistence type="predicted"/>
<dbReference type="Pfam" id="PF01757">
    <property type="entry name" value="Acyl_transf_3"/>
    <property type="match status" value="1"/>
</dbReference>
<feature type="transmembrane region" description="Helical" evidence="1">
    <location>
        <begin position="100"/>
        <end position="123"/>
    </location>
</feature>
<dbReference type="OrthoDB" id="9796461at2"/>
<evidence type="ECO:0000256" key="1">
    <source>
        <dbReference type="SAM" id="Phobius"/>
    </source>
</evidence>
<feature type="transmembrane region" description="Helical" evidence="1">
    <location>
        <begin position="338"/>
        <end position="360"/>
    </location>
</feature>
<evidence type="ECO:0000313" key="3">
    <source>
        <dbReference type="EMBL" id="RSK43479.1"/>
    </source>
</evidence>
<keyword evidence="1" id="KW-0812">Transmembrane</keyword>
<accession>A0A3R9MXZ0</accession>
<feature type="transmembrane region" description="Helical" evidence="1">
    <location>
        <begin position="241"/>
        <end position="258"/>
    </location>
</feature>
<feature type="transmembrane region" description="Helical" evidence="1">
    <location>
        <begin position="264"/>
        <end position="283"/>
    </location>
</feature>
<evidence type="ECO:0000259" key="2">
    <source>
        <dbReference type="Pfam" id="PF01757"/>
    </source>
</evidence>
<dbReference type="GO" id="GO:0016020">
    <property type="term" value="C:membrane"/>
    <property type="evidence" value="ECO:0007669"/>
    <property type="project" value="TreeGrafter"/>
</dbReference>
<feature type="transmembrane region" description="Helical" evidence="1">
    <location>
        <begin position="210"/>
        <end position="229"/>
    </location>
</feature>
<feature type="transmembrane region" description="Helical" evidence="1">
    <location>
        <begin position="295"/>
        <end position="318"/>
    </location>
</feature>
<comment type="caution">
    <text evidence="3">The sequence shown here is derived from an EMBL/GenBank/DDBJ whole genome shotgun (WGS) entry which is preliminary data.</text>
</comment>
<gene>
    <name evidence="3" type="ORF">EI293_11330</name>
</gene>
<feature type="transmembrane region" description="Helical" evidence="1">
    <location>
        <begin position="51"/>
        <end position="72"/>
    </location>
</feature>
<keyword evidence="1" id="KW-1133">Transmembrane helix</keyword>
<feature type="domain" description="Acyltransferase 3" evidence="2">
    <location>
        <begin position="18"/>
        <end position="357"/>
    </location>
</feature>